<keyword evidence="3" id="KW-1185">Reference proteome</keyword>
<name>A0A1M5VFI5_9GAMM</name>
<keyword evidence="2" id="KW-0418">Kinase</keyword>
<organism evidence="2 3">
    <name type="scientific">Ferrimonas marina</name>
    <dbReference type="NCBI Taxonomy" id="299255"/>
    <lineage>
        <taxon>Bacteria</taxon>
        <taxon>Pseudomonadati</taxon>
        <taxon>Pseudomonadota</taxon>
        <taxon>Gammaproteobacteria</taxon>
        <taxon>Alteromonadales</taxon>
        <taxon>Ferrimonadaceae</taxon>
        <taxon>Ferrimonas</taxon>
    </lineage>
</organism>
<dbReference type="PROSITE" id="PS01125">
    <property type="entry name" value="ROK"/>
    <property type="match status" value="1"/>
</dbReference>
<dbReference type="InterPro" id="IPR043129">
    <property type="entry name" value="ATPase_NBD"/>
</dbReference>
<accession>A0A1M5VFI5</accession>
<proteinExistence type="predicted"/>
<dbReference type="STRING" id="299255.SAMN02745129_2752"/>
<dbReference type="EMBL" id="FQXG01000004">
    <property type="protein sequence ID" value="SHH73951.1"/>
    <property type="molecule type" value="Genomic_DNA"/>
</dbReference>
<dbReference type="CDD" id="cd24066">
    <property type="entry name" value="ASKHA_NBD_ROK_EcFRK-like"/>
    <property type="match status" value="1"/>
</dbReference>
<dbReference type="PANTHER" id="PTHR18964:SF174">
    <property type="entry name" value="D-ALLOSE KINASE-RELATED"/>
    <property type="match status" value="1"/>
</dbReference>
<dbReference type="SUPFAM" id="SSF53067">
    <property type="entry name" value="Actin-like ATPase domain"/>
    <property type="match status" value="1"/>
</dbReference>
<evidence type="ECO:0000313" key="3">
    <source>
        <dbReference type="Proteomes" id="UP000184268"/>
    </source>
</evidence>
<dbReference type="PANTHER" id="PTHR18964">
    <property type="entry name" value="ROK (REPRESSOR, ORF, KINASE) FAMILY"/>
    <property type="match status" value="1"/>
</dbReference>
<dbReference type="InterPro" id="IPR049874">
    <property type="entry name" value="ROK_cs"/>
</dbReference>
<dbReference type="GO" id="GO:0004396">
    <property type="term" value="F:hexokinase activity"/>
    <property type="evidence" value="ECO:0007669"/>
    <property type="project" value="TreeGrafter"/>
</dbReference>
<dbReference type="RefSeq" id="WP_067656551.1">
    <property type="nucleotide sequence ID" value="NZ_FQXG01000004.1"/>
</dbReference>
<dbReference type="OrthoDB" id="9810372at2"/>
<dbReference type="Gene3D" id="3.30.420.40">
    <property type="match status" value="2"/>
</dbReference>
<dbReference type="AlphaFoldDB" id="A0A1M5VFI5"/>
<evidence type="ECO:0000256" key="1">
    <source>
        <dbReference type="ARBA" id="ARBA00023277"/>
    </source>
</evidence>
<keyword evidence="1" id="KW-0119">Carbohydrate metabolism</keyword>
<keyword evidence="2" id="KW-0808">Transferase</keyword>
<dbReference type="Pfam" id="PF00480">
    <property type="entry name" value="ROK"/>
    <property type="match status" value="1"/>
</dbReference>
<gene>
    <name evidence="2" type="ORF">SAMN02745129_2752</name>
</gene>
<protein>
    <submittedName>
        <fullName evidence="2">Fructokinase</fullName>
    </submittedName>
</protein>
<evidence type="ECO:0000313" key="2">
    <source>
        <dbReference type="EMBL" id="SHH73951.1"/>
    </source>
</evidence>
<dbReference type="InterPro" id="IPR000600">
    <property type="entry name" value="ROK"/>
</dbReference>
<dbReference type="Proteomes" id="UP000184268">
    <property type="component" value="Unassembled WGS sequence"/>
</dbReference>
<reference evidence="2 3" key="1">
    <citation type="submission" date="2016-11" db="EMBL/GenBank/DDBJ databases">
        <authorList>
            <person name="Jaros S."/>
            <person name="Januszkiewicz K."/>
            <person name="Wedrychowicz H."/>
        </authorList>
    </citation>
    <scope>NUCLEOTIDE SEQUENCE [LARGE SCALE GENOMIC DNA]</scope>
    <source>
        <strain evidence="2 3">DSM 16917</strain>
    </source>
</reference>
<sequence length="306" mass="32905">MNPAQLPVRIGVDLGGSKIEVIALDPIGQILWRQRRPTPKGQYQPTLATITEMVLQCEREIQCVGSVGVGIPGVVSSRTETVKAASSTCLNGQPLERDLSQRLQRPVRTANDANCFAVSEAMDGAGRGYRVVFGAILGTGCGAGLAIDGQAHAGRHGIAGEWGHNPLPWMTEQEFPGPECFCGKRGCIERYISGSGLEAQYRRLTGDGLSATEIELRARAGEPAALQIRQQFLSQLARALAHVVHLLDPDCVVLGGGLSNLDWIYSDLPEQLRLQVIGQECDLPILRNQHGDSSGVRGAAWLWGKP</sequence>